<keyword evidence="2" id="KW-1133">Transmembrane helix</keyword>
<keyword evidence="2" id="KW-0812">Transmembrane</keyword>
<sequence length="384" mass="39384">MSIPPPPQHPPPRRQPQAAEDPSLTTQIFLDQAEAASAGASGREATADGGGEQGATVGTPQGPQQASAPQAPHAPEPVEETSAQESTQMMSMEELRALAASSHIDEIDGPREQQSAASASWATPQDDERAQSAAPPGVFTPVVRQAASHGPGVPPPPQVPPPHAQQYAAPGTGYASGPPTGQVPHQAAYGQPHGQGATTRKRGMPVLAIVFVVLSALIVLGIGGWILVDALGRSGEQLQESAPPPPPATSTTDPGGLVDEGENPTADAGEDVEAFTTPSGNIGCTIDAERARCVIQSFDYDPPEAPDGCTMEEWGSIVVANNEGAGFSCSPAEFPTDGQVLDYGQTVSAHGMTCESSESGVTCRSDESDSSFSVARASADFSQK</sequence>
<protein>
    <submittedName>
        <fullName evidence="3">Uncharacterized protein</fullName>
    </submittedName>
</protein>
<feature type="compositionally biased region" description="Low complexity" evidence="1">
    <location>
        <begin position="60"/>
        <end position="73"/>
    </location>
</feature>
<feature type="transmembrane region" description="Helical" evidence="2">
    <location>
        <begin position="206"/>
        <end position="228"/>
    </location>
</feature>
<feature type="compositionally biased region" description="Low complexity" evidence="1">
    <location>
        <begin position="33"/>
        <end position="44"/>
    </location>
</feature>
<evidence type="ECO:0000313" key="4">
    <source>
        <dbReference type="Proteomes" id="UP000784435"/>
    </source>
</evidence>
<reference evidence="3" key="1">
    <citation type="journal article" date="2021" name="PeerJ">
        <title>Extensive microbial diversity within the chicken gut microbiome revealed by metagenomics and culture.</title>
        <authorList>
            <person name="Gilroy R."/>
            <person name="Ravi A."/>
            <person name="Getino M."/>
            <person name="Pursley I."/>
            <person name="Horton D.L."/>
            <person name="Alikhan N.F."/>
            <person name="Baker D."/>
            <person name="Gharbi K."/>
            <person name="Hall N."/>
            <person name="Watson M."/>
            <person name="Adriaenssens E.M."/>
            <person name="Foster-Nyarko E."/>
            <person name="Jarju S."/>
            <person name="Secka A."/>
            <person name="Antonio M."/>
            <person name="Oren A."/>
            <person name="Chaudhuri R.R."/>
            <person name="La Ragione R."/>
            <person name="Hildebrand F."/>
            <person name="Pallen M.J."/>
        </authorList>
    </citation>
    <scope>NUCLEOTIDE SEQUENCE</scope>
    <source>
        <strain evidence="3">ChiGjej5B5-7349</strain>
    </source>
</reference>
<feature type="compositionally biased region" description="Polar residues" evidence="1">
    <location>
        <begin position="81"/>
        <end position="90"/>
    </location>
</feature>
<feature type="region of interest" description="Disordered" evidence="1">
    <location>
        <begin position="1"/>
        <end position="199"/>
    </location>
</feature>
<evidence type="ECO:0000256" key="1">
    <source>
        <dbReference type="SAM" id="MobiDB-lite"/>
    </source>
</evidence>
<feature type="compositionally biased region" description="Pro residues" evidence="1">
    <location>
        <begin position="152"/>
        <end position="163"/>
    </location>
</feature>
<gene>
    <name evidence="3" type="ORF">K8V08_04770</name>
</gene>
<comment type="caution">
    <text evidence="3">The sequence shown here is derived from an EMBL/GenBank/DDBJ whole genome shotgun (WGS) entry which is preliminary data.</text>
</comment>
<proteinExistence type="predicted"/>
<keyword evidence="2" id="KW-0472">Membrane</keyword>
<feature type="region of interest" description="Disordered" evidence="1">
    <location>
        <begin position="236"/>
        <end position="280"/>
    </location>
</feature>
<reference evidence="3" key="2">
    <citation type="submission" date="2021-09" db="EMBL/GenBank/DDBJ databases">
        <authorList>
            <person name="Gilroy R."/>
        </authorList>
    </citation>
    <scope>NUCLEOTIDE SEQUENCE</scope>
    <source>
        <strain evidence="3">ChiGjej5B5-7349</strain>
    </source>
</reference>
<name>A0A921SNA2_9MICO</name>
<dbReference type="Proteomes" id="UP000784435">
    <property type="component" value="Unassembled WGS sequence"/>
</dbReference>
<feature type="compositionally biased region" description="Polar residues" evidence="1">
    <location>
        <begin position="112"/>
        <end position="123"/>
    </location>
</feature>
<accession>A0A921SNA2</accession>
<feature type="region of interest" description="Disordered" evidence="1">
    <location>
        <begin position="356"/>
        <end position="384"/>
    </location>
</feature>
<dbReference type="EMBL" id="DYUK01000100">
    <property type="protein sequence ID" value="HJG79707.1"/>
    <property type="molecule type" value="Genomic_DNA"/>
</dbReference>
<feature type="compositionally biased region" description="Pro residues" evidence="1">
    <location>
        <begin position="1"/>
        <end position="14"/>
    </location>
</feature>
<evidence type="ECO:0000313" key="3">
    <source>
        <dbReference type="EMBL" id="HJG79707.1"/>
    </source>
</evidence>
<evidence type="ECO:0000256" key="2">
    <source>
        <dbReference type="SAM" id="Phobius"/>
    </source>
</evidence>
<dbReference type="AlphaFoldDB" id="A0A921SNA2"/>
<organism evidence="3 4">
    <name type="scientific">Brevibacterium senegalense</name>
    <dbReference type="NCBI Taxonomy" id="1033736"/>
    <lineage>
        <taxon>Bacteria</taxon>
        <taxon>Bacillati</taxon>
        <taxon>Actinomycetota</taxon>
        <taxon>Actinomycetes</taxon>
        <taxon>Micrococcales</taxon>
        <taxon>Brevibacteriaceae</taxon>
        <taxon>Brevibacterium</taxon>
    </lineage>
</organism>